<name>A0A840R7L7_9GAMM</name>
<proteinExistence type="predicted"/>
<gene>
    <name evidence="1" type="ORF">HNQ57_002745</name>
</gene>
<dbReference type="EMBL" id="JACHHW010000007">
    <property type="protein sequence ID" value="MBB5188463.1"/>
    <property type="molecule type" value="Genomic_DNA"/>
</dbReference>
<keyword evidence="2" id="KW-1185">Reference proteome</keyword>
<comment type="caution">
    <text evidence="1">The sequence shown here is derived from an EMBL/GenBank/DDBJ whole genome shotgun (WGS) entry which is preliminary data.</text>
</comment>
<organism evidence="1 2">
    <name type="scientific">Zhongshania antarctica</name>
    <dbReference type="NCBI Taxonomy" id="641702"/>
    <lineage>
        <taxon>Bacteria</taxon>
        <taxon>Pseudomonadati</taxon>
        <taxon>Pseudomonadota</taxon>
        <taxon>Gammaproteobacteria</taxon>
        <taxon>Cellvibrionales</taxon>
        <taxon>Spongiibacteraceae</taxon>
        <taxon>Zhongshania</taxon>
    </lineage>
</organism>
<dbReference type="NCBIfam" id="NF045613">
    <property type="entry name" value="PA1571_fam"/>
    <property type="match status" value="1"/>
</dbReference>
<sequence>MDQQDNNLGAIIDHNGREVRISDAMIESALMALQDSDAEFICRLAERAAS</sequence>
<dbReference type="RefSeq" id="WP_184463861.1">
    <property type="nucleotide sequence ID" value="NZ_JACHHW010000007.1"/>
</dbReference>
<dbReference type="Proteomes" id="UP000536640">
    <property type="component" value="Unassembled WGS sequence"/>
</dbReference>
<evidence type="ECO:0000313" key="2">
    <source>
        <dbReference type="Proteomes" id="UP000536640"/>
    </source>
</evidence>
<protein>
    <submittedName>
        <fullName evidence="1">Uncharacterized protein</fullName>
    </submittedName>
</protein>
<reference evidence="1 2" key="1">
    <citation type="submission" date="2020-08" db="EMBL/GenBank/DDBJ databases">
        <title>Genomic Encyclopedia of Type Strains, Phase IV (KMG-IV): sequencing the most valuable type-strain genomes for metagenomic binning, comparative biology and taxonomic classification.</title>
        <authorList>
            <person name="Goeker M."/>
        </authorList>
    </citation>
    <scope>NUCLEOTIDE SEQUENCE [LARGE SCALE GENOMIC DNA]</scope>
    <source>
        <strain evidence="1 2">DSM 25701</strain>
    </source>
</reference>
<accession>A0A840R7L7</accession>
<dbReference type="AlphaFoldDB" id="A0A840R7L7"/>
<evidence type="ECO:0000313" key="1">
    <source>
        <dbReference type="EMBL" id="MBB5188463.1"/>
    </source>
</evidence>
<dbReference type="InterPro" id="IPR054635">
    <property type="entry name" value="PA1571-like"/>
</dbReference>